<dbReference type="Pfam" id="PF00498">
    <property type="entry name" value="FHA"/>
    <property type="match status" value="1"/>
</dbReference>
<comment type="caution">
    <text evidence="3">The sequence shown here is derived from an EMBL/GenBank/DDBJ whole genome shotgun (WGS) entry which is preliminary data.</text>
</comment>
<feature type="transmembrane region" description="Helical" evidence="1">
    <location>
        <begin position="214"/>
        <end position="233"/>
    </location>
</feature>
<dbReference type="EMBL" id="PDOB01000031">
    <property type="protein sequence ID" value="PIL38694.1"/>
    <property type="molecule type" value="Genomic_DNA"/>
</dbReference>
<organism evidence="3 4">
    <name type="scientific">Massilia psychrophila</name>
    <dbReference type="NCBI Taxonomy" id="1603353"/>
    <lineage>
        <taxon>Bacteria</taxon>
        <taxon>Pseudomonadati</taxon>
        <taxon>Pseudomonadota</taxon>
        <taxon>Betaproteobacteria</taxon>
        <taxon>Burkholderiales</taxon>
        <taxon>Oxalobacteraceae</taxon>
        <taxon>Telluria group</taxon>
        <taxon>Massilia</taxon>
    </lineage>
</organism>
<dbReference type="OrthoDB" id="5762105at2"/>
<sequence>MTASYFVETLARNGDVLHRHQVGSLPIRLGRGYDNDFIVDDSHCAARHAIIESDPDGRLVLRDLGTRNGVVHQGKRKSSLVMSGDTVVRLGHTMLRVRAADFPVPDEQLDRTMHAWEGGMPGLVGMFLIGVFSVLTVWLNDTQSFQLIRYLQALAYGIAAGLVWGGAWAFANRLFGRHARLGRHLFIFGCGFAAVTVFKLLSSVVAYSFSFEAITRYGSHVAILLVAGMLYFHLSTVKPNNARKFAVTCCIIALLGSGLTLISNEQRSGRLGDELYMSVLLPPTMRVAGDHQVGEFMDKVGAMKARLDAERTRKVNDGAVDDDDDA</sequence>
<evidence type="ECO:0000259" key="2">
    <source>
        <dbReference type="PROSITE" id="PS50006"/>
    </source>
</evidence>
<keyword evidence="1" id="KW-1133">Transmembrane helix</keyword>
<name>A0A2G8SY64_9BURK</name>
<dbReference type="SUPFAM" id="SSF49879">
    <property type="entry name" value="SMAD/FHA domain"/>
    <property type="match status" value="1"/>
</dbReference>
<dbReference type="InterPro" id="IPR000253">
    <property type="entry name" value="FHA_dom"/>
</dbReference>
<feature type="transmembrane region" description="Helical" evidence="1">
    <location>
        <begin position="151"/>
        <end position="171"/>
    </location>
</feature>
<evidence type="ECO:0000313" key="4">
    <source>
        <dbReference type="Proteomes" id="UP000228593"/>
    </source>
</evidence>
<keyword evidence="4" id="KW-1185">Reference proteome</keyword>
<evidence type="ECO:0000313" key="3">
    <source>
        <dbReference type="EMBL" id="PIL38694.1"/>
    </source>
</evidence>
<feature type="transmembrane region" description="Helical" evidence="1">
    <location>
        <begin position="120"/>
        <end position="139"/>
    </location>
</feature>
<evidence type="ECO:0000256" key="1">
    <source>
        <dbReference type="SAM" id="Phobius"/>
    </source>
</evidence>
<keyword evidence="1" id="KW-0472">Membrane</keyword>
<dbReference type="InterPro" id="IPR008984">
    <property type="entry name" value="SMAD_FHA_dom_sf"/>
</dbReference>
<gene>
    <name evidence="3" type="ORF">CR103_16825</name>
</gene>
<feature type="domain" description="FHA" evidence="2">
    <location>
        <begin position="27"/>
        <end position="77"/>
    </location>
</feature>
<reference evidence="3 4" key="1">
    <citation type="submission" date="2017-10" db="EMBL/GenBank/DDBJ databases">
        <title>Massilia psychrophilum sp. nov., a novel purple-pigmented bacterium isolated from Tianshan glacier, Xinjiang Municipality, China.</title>
        <authorList>
            <person name="Wang H."/>
        </authorList>
    </citation>
    <scope>NUCLEOTIDE SEQUENCE [LARGE SCALE GENOMIC DNA]</scope>
    <source>
        <strain evidence="3 4">JCM 30813</strain>
    </source>
</reference>
<dbReference type="Proteomes" id="UP000228593">
    <property type="component" value="Unassembled WGS sequence"/>
</dbReference>
<dbReference type="Gene3D" id="2.60.200.20">
    <property type="match status" value="1"/>
</dbReference>
<feature type="transmembrane region" description="Helical" evidence="1">
    <location>
        <begin position="183"/>
        <end position="208"/>
    </location>
</feature>
<dbReference type="AlphaFoldDB" id="A0A2G8SY64"/>
<dbReference type="RefSeq" id="WP_099917109.1">
    <property type="nucleotide sequence ID" value="NZ_BMHS01000017.1"/>
</dbReference>
<protein>
    <recommendedName>
        <fullName evidence="2">FHA domain-containing protein</fullName>
    </recommendedName>
</protein>
<keyword evidence="1" id="KW-0812">Transmembrane</keyword>
<dbReference type="PROSITE" id="PS50006">
    <property type="entry name" value="FHA_DOMAIN"/>
    <property type="match status" value="1"/>
</dbReference>
<proteinExistence type="predicted"/>
<accession>A0A2G8SY64</accession>